<proteinExistence type="inferred from homology"/>
<feature type="domain" description="Calcineurin-like phosphoesterase" evidence="3">
    <location>
        <begin position="1"/>
        <end position="153"/>
    </location>
</feature>
<keyword evidence="5" id="KW-1185">Reference proteome</keyword>
<dbReference type="Pfam" id="PF12850">
    <property type="entry name" value="Metallophos_2"/>
    <property type="match status" value="1"/>
</dbReference>
<dbReference type="SUPFAM" id="SSF56300">
    <property type="entry name" value="Metallo-dependent phosphatases"/>
    <property type="match status" value="1"/>
</dbReference>
<dbReference type="Proteomes" id="UP001524944">
    <property type="component" value="Unassembled WGS sequence"/>
</dbReference>
<dbReference type="EMBL" id="JANPWE010000001">
    <property type="protein sequence ID" value="MCR6544102.1"/>
    <property type="molecule type" value="Genomic_DNA"/>
</dbReference>
<comment type="similarity">
    <text evidence="1 2">Belongs to the metallophosphoesterase superfamily. YfcE family.</text>
</comment>
<evidence type="ECO:0000256" key="1">
    <source>
        <dbReference type="ARBA" id="ARBA00008950"/>
    </source>
</evidence>
<dbReference type="Gene3D" id="3.60.21.10">
    <property type="match status" value="1"/>
</dbReference>
<dbReference type="RefSeq" id="WP_257911607.1">
    <property type="nucleotide sequence ID" value="NZ_JANPWE010000001.1"/>
</dbReference>
<evidence type="ECO:0000313" key="5">
    <source>
        <dbReference type="Proteomes" id="UP001524944"/>
    </source>
</evidence>
<dbReference type="PANTHER" id="PTHR11124">
    <property type="entry name" value="VACUOLAR SORTING PROTEIN VPS29"/>
    <property type="match status" value="1"/>
</dbReference>
<gene>
    <name evidence="4" type="ORF">NVS47_00970</name>
</gene>
<evidence type="ECO:0000259" key="3">
    <source>
        <dbReference type="Pfam" id="PF12850"/>
    </source>
</evidence>
<comment type="caution">
    <text evidence="4">The sequence shown here is derived from an EMBL/GenBank/DDBJ whole genome shotgun (WGS) entry which is preliminary data.</text>
</comment>
<evidence type="ECO:0000313" key="4">
    <source>
        <dbReference type="EMBL" id="MCR6544102.1"/>
    </source>
</evidence>
<comment type="cofactor">
    <cofactor evidence="2">
        <name>a divalent metal cation</name>
        <dbReference type="ChEBI" id="CHEBI:60240"/>
    </cofactor>
</comment>
<accession>A0ABT1XZQ7</accession>
<dbReference type="InterPro" id="IPR000979">
    <property type="entry name" value="Phosphodiesterase_MJ0936/Vps29"/>
</dbReference>
<organism evidence="4 5">
    <name type="scientific">Dehalobacterium formicoaceticum</name>
    <dbReference type="NCBI Taxonomy" id="51515"/>
    <lineage>
        <taxon>Bacteria</taxon>
        <taxon>Bacillati</taxon>
        <taxon>Bacillota</taxon>
        <taxon>Clostridia</taxon>
        <taxon>Eubacteriales</taxon>
        <taxon>Peptococcaceae</taxon>
        <taxon>Dehalobacterium</taxon>
    </lineage>
</organism>
<keyword evidence="2" id="KW-0479">Metal-binding</keyword>
<dbReference type="NCBIfam" id="TIGR00040">
    <property type="entry name" value="yfcE"/>
    <property type="match status" value="1"/>
</dbReference>
<evidence type="ECO:0000256" key="2">
    <source>
        <dbReference type="RuleBase" id="RU362039"/>
    </source>
</evidence>
<dbReference type="InterPro" id="IPR029052">
    <property type="entry name" value="Metallo-depent_PP-like"/>
</dbReference>
<sequence length="168" mass="18405">MIIGVLSDSHIPGRANKIPAFIWQAFAEVDLILHAGDIVDERVLIDLNALAPVEAVYGNMDQRNEYHIYQLTKKKIIAAGNKKIGLIHGDGSSGSTLQRAAKAFSDDEVDCVVFGHSHQPFNEVINGVLMFNPGSCTNPRREPQPSCGILYVGKDIKGEVLYFDKQGN</sequence>
<dbReference type="EC" id="3.1.4.-" evidence="2"/>
<reference evidence="4 5" key="1">
    <citation type="submission" date="2022-08" db="EMBL/GenBank/DDBJ databases">
        <title>Proteogenomics of the novel Dehalobacterium formicoaceticum strain EZ94 highlights a key role of methyltransferases during anaerobic dichloromethane degradation.</title>
        <authorList>
            <person name="Wasmund K."/>
        </authorList>
    </citation>
    <scope>NUCLEOTIDE SEQUENCE [LARGE SCALE GENOMIC DNA]</scope>
    <source>
        <strain evidence="4 5">EZ94</strain>
    </source>
</reference>
<dbReference type="InterPro" id="IPR024654">
    <property type="entry name" value="Calcineurin-like_PHP_lpxH"/>
</dbReference>
<protein>
    <recommendedName>
        <fullName evidence="2">Phosphoesterase</fullName>
        <ecNumber evidence="2">3.1.4.-</ecNumber>
    </recommendedName>
</protein>
<name>A0ABT1XZQ7_9FIRM</name>